<protein>
    <recommendedName>
        <fullName evidence="2">DUF7357 domain-containing protein</fullName>
    </recommendedName>
</protein>
<feature type="region of interest" description="Disordered" evidence="1">
    <location>
        <begin position="232"/>
        <end position="259"/>
    </location>
</feature>
<feature type="region of interest" description="Disordered" evidence="1">
    <location>
        <begin position="328"/>
        <end position="598"/>
    </location>
</feature>
<feature type="compositionally biased region" description="Basic and acidic residues" evidence="1">
    <location>
        <begin position="1287"/>
        <end position="1296"/>
    </location>
</feature>
<feature type="compositionally biased region" description="Low complexity" evidence="1">
    <location>
        <begin position="441"/>
        <end position="463"/>
    </location>
</feature>
<feature type="compositionally biased region" description="Acidic residues" evidence="1">
    <location>
        <begin position="1204"/>
        <end position="1217"/>
    </location>
</feature>
<feature type="compositionally biased region" description="Basic and acidic residues" evidence="1">
    <location>
        <begin position="161"/>
        <end position="176"/>
    </location>
</feature>
<feature type="compositionally biased region" description="Acidic residues" evidence="1">
    <location>
        <begin position="507"/>
        <end position="533"/>
    </location>
</feature>
<feature type="domain" description="DUF7357" evidence="2">
    <location>
        <begin position="3"/>
        <end position="135"/>
    </location>
</feature>
<feature type="compositionally biased region" description="Polar residues" evidence="1">
    <location>
        <begin position="424"/>
        <end position="436"/>
    </location>
</feature>
<comment type="caution">
    <text evidence="3">The sequence shown here is derived from an EMBL/GenBank/DDBJ whole genome shotgun (WGS) entry which is preliminary data.</text>
</comment>
<feature type="compositionally biased region" description="Acidic residues" evidence="1">
    <location>
        <begin position="757"/>
        <end position="766"/>
    </location>
</feature>
<reference evidence="3" key="1">
    <citation type="journal article" date="2021" name="J Fungi (Basel)">
        <title>Genomic and Metabolomic Analyses of the Marine Fungus Emericellopsis cladophorae: Insights into Saltwater Adaptability Mechanisms and Its Biosynthetic Potential.</title>
        <authorList>
            <person name="Goncalves M.F.M."/>
            <person name="Hilario S."/>
            <person name="Van de Peer Y."/>
            <person name="Esteves A.C."/>
            <person name="Alves A."/>
        </authorList>
    </citation>
    <scope>NUCLEOTIDE SEQUENCE</scope>
    <source>
        <strain evidence="3">MUM 19.33</strain>
    </source>
</reference>
<evidence type="ECO:0000313" key="3">
    <source>
        <dbReference type="EMBL" id="KAI6784073.1"/>
    </source>
</evidence>
<evidence type="ECO:0000259" key="2">
    <source>
        <dbReference type="Pfam" id="PF24054"/>
    </source>
</evidence>
<feature type="compositionally biased region" description="Basic and acidic residues" evidence="1">
    <location>
        <begin position="1404"/>
        <end position="1415"/>
    </location>
</feature>
<feature type="compositionally biased region" description="Low complexity" evidence="1">
    <location>
        <begin position="377"/>
        <end position="397"/>
    </location>
</feature>
<organism evidence="3 4">
    <name type="scientific">Emericellopsis cladophorae</name>
    <dbReference type="NCBI Taxonomy" id="2686198"/>
    <lineage>
        <taxon>Eukaryota</taxon>
        <taxon>Fungi</taxon>
        <taxon>Dikarya</taxon>
        <taxon>Ascomycota</taxon>
        <taxon>Pezizomycotina</taxon>
        <taxon>Sordariomycetes</taxon>
        <taxon>Hypocreomycetidae</taxon>
        <taxon>Hypocreales</taxon>
        <taxon>Bionectriaceae</taxon>
        <taxon>Emericellopsis</taxon>
    </lineage>
</organism>
<feature type="compositionally biased region" description="Polar residues" evidence="1">
    <location>
        <begin position="1245"/>
        <end position="1254"/>
    </location>
</feature>
<feature type="compositionally biased region" description="Basic residues" evidence="1">
    <location>
        <begin position="843"/>
        <end position="855"/>
    </location>
</feature>
<feature type="region of interest" description="Disordered" evidence="1">
    <location>
        <begin position="161"/>
        <end position="208"/>
    </location>
</feature>
<feature type="compositionally biased region" description="Polar residues" evidence="1">
    <location>
        <begin position="1262"/>
        <end position="1277"/>
    </location>
</feature>
<feature type="region of interest" description="Disordered" evidence="1">
    <location>
        <begin position="615"/>
        <end position="645"/>
    </location>
</feature>
<dbReference type="Pfam" id="PF24054">
    <property type="entry name" value="DUF7357"/>
    <property type="match status" value="1"/>
</dbReference>
<dbReference type="OrthoDB" id="5368821at2759"/>
<feature type="region of interest" description="Disordered" evidence="1">
    <location>
        <begin position="1009"/>
        <end position="1455"/>
    </location>
</feature>
<evidence type="ECO:0000313" key="4">
    <source>
        <dbReference type="Proteomes" id="UP001055219"/>
    </source>
</evidence>
<proteinExistence type="predicted"/>
<gene>
    <name evidence="3" type="ORF">J7T54_004619</name>
</gene>
<feature type="compositionally biased region" description="Basic and acidic residues" evidence="1">
    <location>
        <begin position="733"/>
        <end position="746"/>
    </location>
</feature>
<feature type="region of interest" description="Disordered" evidence="1">
    <location>
        <begin position="958"/>
        <end position="990"/>
    </location>
</feature>
<dbReference type="RefSeq" id="XP_051364929.1">
    <property type="nucleotide sequence ID" value="XM_051503292.1"/>
</dbReference>
<feature type="region of interest" description="Disordered" evidence="1">
    <location>
        <begin position="733"/>
        <end position="768"/>
    </location>
</feature>
<feature type="compositionally biased region" description="Polar residues" evidence="1">
    <location>
        <begin position="554"/>
        <end position="564"/>
    </location>
</feature>
<feature type="compositionally biased region" description="Polar residues" evidence="1">
    <location>
        <begin position="1012"/>
        <end position="1021"/>
    </location>
</feature>
<keyword evidence="4" id="KW-1185">Reference proteome</keyword>
<feature type="compositionally biased region" description="Acidic residues" evidence="1">
    <location>
        <begin position="184"/>
        <end position="208"/>
    </location>
</feature>
<dbReference type="EMBL" id="JAGIXG020000005">
    <property type="protein sequence ID" value="KAI6784073.1"/>
    <property type="molecule type" value="Genomic_DNA"/>
</dbReference>
<dbReference type="GeneID" id="75831105"/>
<feature type="compositionally biased region" description="Polar residues" evidence="1">
    <location>
        <begin position="1082"/>
        <end position="1101"/>
    </location>
</feature>
<accession>A0A9P9Y6P6</accession>
<feature type="compositionally biased region" description="Polar residues" evidence="1">
    <location>
        <begin position="683"/>
        <end position="693"/>
    </location>
</feature>
<feature type="compositionally biased region" description="Low complexity" evidence="1">
    <location>
        <begin position="1416"/>
        <end position="1427"/>
    </location>
</feature>
<feature type="compositionally biased region" description="Polar residues" evidence="1">
    <location>
        <begin position="1062"/>
        <end position="1071"/>
    </location>
</feature>
<feature type="compositionally biased region" description="Polar residues" evidence="1">
    <location>
        <begin position="1192"/>
        <end position="1201"/>
    </location>
</feature>
<feature type="region of interest" description="Disordered" evidence="1">
    <location>
        <begin position="802"/>
        <end position="866"/>
    </location>
</feature>
<name>A0A9P9Y6P6_9HYPO</name>
<feature type="region of interest" description="Disordered" evidence="1">
    <location>
        <begin position="681"/>
        <end position="703"/>
    </location>
</feature>
<feature type="compositionally biased region" description="Polar residues" evidence="1">
    <location>
        <begin position="615"/>
        <end position="624"/>
    </location>
</feature>
<dbReference type="Proteomes" id="UP001055219">
    <property type="component" value="Unassembled WGS sequence"/>
</dbReference>
<reference evidence="3" key="2">
    <citation type="submission" date="2022-07" db="EMBL/GenBank/DDBJ databases">
        <authorList>
            <person name="Goncalves M.F.M."/>
            <person name="Hilario S."/>
            <person name="Van De Peer Y."/>
            <person name="Esteves A.C."/>
            <person name="Alves A."/>
        </authorList>
    </citation>
    <scope>NUCLEOTIDE SEQUENCE</scope>
    <source>
        <strain evidence="3">MUM 19.33</strain>
    </source>
</reference>
<feature type="compositionally biased region" description="Basic residues" evidence="1">
    <location>
        <begin position="574"/>
        <end position="590"/>
    </location>
</feature>
<evidence type="ECO:0000256" key="1">
    <source>
        <dbReference type="SAM" id="MobiDB-lite"/>
    </source>
</evidence>
<feature type="compositionally biased region" description="Acidic residues" evidence="1">
    <location>
        <begin position="404"/>
        <end position="422"/>
    </location>
</feature>
<dbReference type="InterPro" id="IPR055781">
    <property type="entry name" value="DUF7357"/>
</dbReference>
<feature type="region of interest" description="Disordered" evidence="1">
    <location>
        <begin position="116"/>
        <end position="137"/>
    </location>
</feature>
<feature type="compositionally biased region" description="Basic and acidic residues" evidence="1">
    <location>
        <begin position="1370"/>
        <end position="1384"/>
    </location>
</feature>
<feature type="compositionally biased region" description="Acidic residues" evidence="1">
    <location>
        <begin position="818"/>
        <end position="831"/>
    </location>
</feature>
<sequence length="1455" mass="159671">MDIRLRLAIRRHGVPEVKLVWPCTASDDLTIAALLAQINDVVVLESGQWGLEDYAVELSDGSGNSFECLHFQPLRKVFKQDDQVLIRSLSTEDIKQRRASGRHQISSDGIHLVDGIPFGRRRAPPGRPQLELPPRKRARIVYDAEEEDDSSVEDEVLEHMLLEDTPRASEKRDHFRSNAHNADVEEDDEPDQDYATENDAEVDADDYNMDEDDDLEEEIRLLQADNDIVGDHFFDSEDKQNPQPELPRLSPHAPEAPSSQPLLQEITPAAVNALQMAFPSTPASAIRDALQTHQTDIHNTYRDLAAENDPTMSFDKVLQSFLAERFANTKSSPGPSLLPETPKVQSRPLIQVVEADEPLGSGSPQPNGIDDGDAVNASSRSAETSSSSDSDSSSSDEASLRGYDEEENDFSDDESSDSDSDESNAVTSPRASTSTDGGLPAEESSASGSSSDSEAGSDSQSSSMKKKVKSNTSSSFMSKDVGRDPISAVPERQKKPRIEVVSSSESSDSDDEYSSSDDSEDSDEASSDSDSSPDELSTRKPSAKATTVPPDVAQTETGQPTQATVPRGQGMTKTQKRNARRKLAKQHAKAGRAPAPISEVDELVARKKALLSAVSQQEDTNAMDQSVRPDQATMTEVDEPHGRQDPMELADISQDMPTEPCSVDMEVDADADAEDSVGVINQAAVSETTASADSNRRRVKMDKDAGRRLLFGALGLKNPKNKADEEKIKEKLMKDVRPLKNHRQEETTQQQYGTPAVDDDGEEDGNEDWRAKITYRAVECCHEGMQLSEPPFPFVQRWDPQQQYGAMRKRKRQSQEYYQDDAYEDGYDDESYNYKGYEESHTPKKSKKSKKKSKQNGHANDEMMVEDNVVLDYDDAPKKTPAGESQFTDYDDLPSLPPDVTTLAALTLDMVTSGMVICWKELQMSKATSWQPTMALVTALVISVEDSTIHVILAKRDRPEDDREYDQTTGKRIYDKFEAPDNSDDDMEDNLEHEGHRWVNWSDMVEPRVVQSAPSSRTAANSLGPEADDQHATVEPTTEAEPAQISDSVHKDPANGEEDIPTVSSIPSGQTFPRFEPLDTSALDNTAVSSRTDDSQAQSGSDGARRQRPRGPRAIVEDSQPPPMASKSAQMPGGERLQPQQEQALCPGSEVSVLAENSNPSVDVTLASPGQEPDERQSPLVEYPQLPPFPSSAGSLRSGRQPNPEDEIMNDAGDGDDTVIHHDIGSPDDGAGAFDSEEANMRPHGSSSPLSSLNDLWHTAKSAKSSQSPLKSLQMSALSKRKGSKSGYEEAMKRLDEGDESELSPDRNTSIRSLIPNAIQPLPAVDVSADRGIANSKQEKVTGRRRSSPFRVSEGSQVIELISSPVLPRPVEHYPDDRIDKTYQDEEDEEGSSLPRGSGWVQKNKMERESRRPNRDSSAASSSPAGGRRAKNRSLPWPSSAAPAGQGRRRMSKKF</sequence>